<protein>
    <submittedName>
        <fullName evidence="3">Unannotated protein</fullName>
    </submittedName>
</protein>
<sequence length="159" mass="17570">MDAIERIYAAITMVKEAKGVPLSASCVMHRGEMLELLDQVRNSFPSDLDRAQEILRQHEIIIEEARASADQLIALAREEVSTMVAQTEIVAAARKESQRILDEVDAEARAGREDIDAYIDSRLATLEVILNKTLDVVNRGREKLGGAETKHALSDLADS</sequence>
<evidence type="ECO:0000313" key="2">
    <source>
        <dbReference type="EMBL" id="CAB4589718.1"/>
    </source>
</evidence>
<dbReference type="EMBL" id="CAFBPI010000021">
    <property type="protein sequence ID" value="CAB5011503.1"/>
    <property type="molecule type" value="Genomic_DNA"/>
</dbReference>
<dbReference type="EMBL" id="CAEZSC010000011">
    <property type="protein sequence ID" value="CAB4531205.1"/>
    <property type="molecule type" value="Genomic_DNA"/>
</dbReference>
<dbReference type="EMBL" id="CAFBNS010000005">
    <property type="protein sequence ID" value="CAB4953157.1"/>
    <property type="molecule type" value="Genomic_DNA"/>
</dbReference>
<evidence type="ECO:0000313" key="6">
    <source>
        <dbReference type="EMBL" id="CAB4953157.1"/>
    </source>
</evidence>
<evidence type="ECO:0000313" key="5">
    <source>
        <dbReference type="EMBL" id="CAB4889706.1"/>
    </source>
</evidence>
<dbReference type="AlphaFoldDB" id="A0A6J6H0U1"/>
<reference evidence="3" key="1">
    <citation type="submission" date="2020-05" db="EMBL/GenBank/DDBJ databases">
        <authorList>
            <person name="Chiriac C."/>
            <person name="Salcher M."/>
            <person name="Ghai R."/>
            <person name="Kavagutti S V."/>
        </authorList>
    </citation>
    <scope>NUCLEOTIDE SEQUENCE</scope>
</reference>
<dbReference type="EMBL" id="CAEZYL010000001">
    <property type="protein sequence ID" value="CAB4713066.1"/>
    <property type="molecule type" value="Genomic_DNA"/>
</dbReference>
<accession>A0A6J6H0U1</accession>
<dbReference type="EMBL" id="CAEZUY010000006">
    <property type="protein sequence ID" value="CAB4607312.1"/>
    <property type="molecule type" value="Genomic_DNA"/>
</dbReference>
<dbReference type="EMBL" id="CAEZUD010000025">
    <property type="protein sequence ID" value="CAB4589718.1"/>
    <property type="molecule type" value="Genomic_DNA"/>
</dbReference>
<gene>
    <name evidence="1" type="ORF">UFOPK1380_00331</name>
    <name evidence="2" type="ORF">UFOPK1778_00622</name>
    <name evidence="3" type="ORF">UFOPK1863_00164</name>
    <name evidence="4" type="ORF">UFOPK2689_00055</name>
    <name evidence="5" type="ORF">UFOPK3555_00235</name>
    <name evidence="6" type="ORF">UFOPK3874_00072</name>
    <name evidence="7" type="ORF">UFOPK4095_00492</name>
</gene>
<evidence type="ECO:0000313" key="1">
    <source>
        <dbReference type="EMBL" id="CAB4531205.1"/>
    </source>
</evidence>
<proteinExistence type="predicted"/>
<evidence type="ECO:0000313" key="3">
    <source>
        <dbReference type="EMBL" id="CAB4607312.1"/>
    </source>
</evidence>
<dbReference type="EMBL" id="CAFBME010000010">
    <property type="protein sequence ID" value="CAB4889706.1"/>
    <property type="molecule type" value="Genomic_DNA"/>
</dbReference>
<name>A0A6J6H0U1_9ZZZZ</name>
<evidence type="ECO:0000313" key="7">
    <source>
        <dbReference type="EMBL" id="CAB5011503.1"/>
    </source>
</evidence>
<evidence type="ECO:0000313" key="4">
    <source>
        <dbReference type="EMBL" id="CAB4713066.1"/>
    </source>
</evidence>
<organism evidence="3">
    <name type="scientific">freshwater metagenome</name>
    <dbReference type="NCBI Taxonomy" id="449393"/>
    <lineage>
        <taxon>unclassified sequences</taxon>
        <taxon>metagenomes</taxon>
        <taxon>ecological metagenomes</taxon>
    </lineage>
</organism>